<gene>
    <name evidence="1" type="ORF">S101395_00243</name>
</gene>
<reference evidence="1 2" key="1">
    <citation type="submission" date="2017-06" db="EMBL/GenBank/DDBJ databases">
        <title>Genome sequence of Bacillus sonorensis strain SRCM101395.</title>
        <authorList>
            <person name="Cho S.H."/>
        </authorList>
    </citation>
    <scope>NUCLEOTIDE SEQUENCE [LARGE SCALE GENOMIC DNA]</scope>
    <source>
        <strain evidence="1 2">SRCM101395</strain>
    </source>
</reference>
<name>A0ABM6LC56_9BACI</name>
<accession>A0ABM6LC56</accession>
<evidence type="ECO:0000313" key="2">
    <source>
        <dbReference type="Proteomes" id="UP000196877"/>
    </source>
</evidence>
<keyword evidence="2" id="KW-1185">Reference proteome</keyword>
<proteinExistence type="predicted"/>
<protein>
    <submittedName>
        <fullName evidence="1">Uncharacterized protein</fullName>
    </submittedName>
</protein>
<dbReference type="EMBL" id="CP021920">
    <property type="protein sequence ID" value="ASB86798.1"/>
    <property type="molecule type" value="Genomic_DNA"/>
</dbReference>
<evidence type="ECO:0000313" key="1">
    <source>
        <dbReference type="EMBL" id="ASB86798.1"/>
    </source>
</evidence>
<dbReference type="Proteomes" id="UP000196877">
    <property type="component" value="Chromosome"/>
</dbReference>
<organism evidence="1 2">
    <name type="scientific">Bacillus sonorensis</name>
    <dbReference type="NCBI Taxonomy" id="119858"/>
    <lineage>
        <taxon>Bacteria</taxon>
        <taxon>Bacillati</taxon>
        <taxon>Bacillota</taxon>
        <taxon>Bacilli</taxon>
        <taxon>Bacillales</taxon>
        <taxon>Bacillaceae</taxon>
        <taxon>Bacillus</taxon>
    </lineage>
</organism>
<sequence length="34" mass="4050">MGVILAATECIGFFRFVIFYTLEWKEKQRSPLVR</sequence>